<protein>
    <submittedName>
        <fullName evidence="1">Uncharacterized protein</fullName>
    </submittedName>
</protein>
<dbReference type="EMBL" id="JBHRTP010000091">
    <property type="protein sequence ID" value="MFC3110899.1"/>
    <property type="molecule type" value="Genomic_DNA"/>
</dbReference>
<organism evidence="1 2">
    <name type="scientific">Undibacterium arcticum</name>
    <dbReference type="NCBI Taxonomy" id="1762892"/>
    <lineage>
        <taxon>Bacteria</taxon>
        <taxon>Pseudomonadati</taxon>
        <taxon>Pseudomonadota</taxon>
        <taxon>Betaproteobacteria</taxon>
        <taxon>Burkholderiales</taxon>
        <taxon>Oxalobacteraceae</taxon>
        <taxon>Undibacterium</taxon>
    </lineage>
</organism>
<reference evidence="2" key="1">
    <citation type="journal article" date="2019" name="Int. J. Syst. Evol. Microbiol.">
        <title>The Global Catalogue of Microorganisms (GCM) 10K type strain sequencing project: providing services to taxonomists for standard genome sequencing and annotation.</title>
        <authorList>
            <consortium name="The Broad Institute Genomics Platform"/>
            <consortium name="The Broad Institute Genome Sequencing Center for Infectious Disease"/>
            <person name="Wu L."/>
            <person name="Ma J."/>
        </authorList>
    </citation>
    <scope>NUCLEOTIDE SEQUENCE [LARGE SCALE GENOMIC DNA]</scope>
    <source>
        <strain evidence="2">KCTC 42986</strain>
    </source>
</reference>
<keyword evidence="2" id="KW-1185">Reference proteome</keyword>
<sequence length="124" mass="14283">MAANPFKKDDFPTFREWEQELAFFLLDQLRAPSTDGWQALAVDNESKRNAAFMAYQLSNFALVKGMPAEATLRPVFEFLLRRPLSLPEFAEWLSQKWVDQSRLSETLNTCLKDGVSRETHSLVI</sequence>
<evidence type="ECO:0000313" key="1">
    <source>
        <dbReference type="EMBL" id="MFC3110899.1"/>
    </source>
</evidence>
<comment type="caution">
    <text evidence="1">The sequence shown here is derived from an EMBL/GenBank/DDBJ whole genome shotgun (WGS) entry which is preliminary data.</text>
</comment>
<name>A0ABV7F796_9BURK</name>
<accession>A0ABV7F796</accession>
<proteinExistence type="predicted"/>
<dbReference type="Proteomes" id="UP001595530">
    <property type="component" value="Unassembled WGS sequence"/>
</dbReference>
<dbReference type="RefSeq" id="WP_390333099.1">
    <property type="nucleotide sequence ID" value="NZ_JBHRTP010000091.1"/>
</dbReference>
<evidence type="ECO:0000313" key="2">
    <source>
        <dbReference type="Proteomes" id="UP001595530"/>
    </source>
</evidence>
<gene>
    <name evidence="1" type="ORF">ACFOFO_23585</name>
</gene>